<feature type="domain" description="PAS" evidence="12">
    <location>
        <begin position="301"/>
        <end position="373"/>
    </location>
</feature>
<evidence type="ECO:0000256" key="8">
    <source>
        <dbReference type="ARBA" id="ARBA00022989"/>
    </source>
</evidence>
<dbReference type="EMBL" id="QXML01000005">
    <property type="protein sequence ID" value="RIW14980.1"/>
    <property type="molecule type" value="Genomic_DNA"/>
</dbReference>
<evidence type="ECO:0000259" key="11">
    <source>
        <dbReference type="PROSITE" id="PS50109"/>
    </source>
</evidence>
<dbReference type="InterPro" id="IPR004358">
    <property type="entry name" value="Sig_transdc_His_kin-like_C"/>
</dbReference>
<evidence type="ECO:0000313" key="15">
    <source>
        <dbReference type="EMBL" id="RIW14980.1"/>
    </source>
</evidence>
<evidence type="ECO:0000256" key="1">
    <source>
        <dbReference type="ARBA" id="ARBA00000085"/>
    </source>
</evidence>
<feature type="transmembrane region" description="Helical" evidence="10">
    <location>
        <begin position="263"/>
        <end position="281"/>
    </location>
</feature>
<evidence type="ECO:0000256" key="6">
    <source>
        <dbReference type="ARBA" id="ARBA00022692"/>
    </source>
</evidence>
<dbReference type="InterPro" id="IPR000700">
    <property type="entry name" value="PAS-assoc_C"/>
</dbReference>
<dbReference type="PRINTS" id="PR00344">
    <property type="entry name" value="BCTRLSENSOR"/>
</dbReference>
<accession>A0A418PQV0</accession>
<keyword evidence="8 10" id="KW-1133">Transmembrane helix</keyword>
<keyword evidence="16" id="KW-1185">Reference proteome</keyword>
<dbReference type="FunFam" id="3.30.565.10:FF:000006">
    <property type="entry name" value="Sensor histidine kinase WalK"/>
    <property type="match status" value="1"/>
</dbReference>
<keyword evidence="6 10" id="KW-0812">Transmembrane</keyword>
<evidence type="ECO:0000259" key="12">
    <source>
        <dbReference type="PROSITE" id="PS50112"/>
    </source>
</evidence>
<evidence type="ECO:0000259" key="14">
    <source>
        <dbReference type="PROSITE" id="PS50839"/>
    </source>
</evidence>
<dbReference type="Pfam" id="PF02518">
    <property type="entry name" value="HATPase_c"/>
    <property type="match status" value="1"/>
</dbReference>
<dbReference type="Proteomes" id="UP000283522">
    <property type="component" value="Unassembled WGS sequence"/>
</dbReference>
<dbReference type="InterPro" id="IPR035965">
    <property type="entry name" value="PAS-like_dom_sf"/>
</dbReference>
<dbReference type="GO" id="GO:0016020">
    <property type="term" value="C:membrane"/>
    <property type="evidence" value="ECO:0007669"/>
    <property type="project" value="UniProtKB-SubCell"/>
</dbReference>
<feature type="domain" description="CHASE" evidence="14">
    <location>
        <begin position="113"/>
        <end position="197"/>
    </location>
</feature>
<dbReference type="GO" id="GO:0000155">
    <property type="term" value="F:phosphorelay sensor kinase activity"/>
    <property type="evidence" value="ECO:0007669"/>
    <property type="project" value="InterPro"/>
</dbReference>
<dbReference type="InterPro" id="IPR013655">
    <property type="entry name" value="PAS_fold_3"/>
</dbReference>
<dbReference type="Pfam" id="PF08447">
    <property type="entry name" value="PAS_3"/>
    <property type="match status" value="1"/>
</dbReference>
<evidence type="ECO:0000259" key="13">
    <source>
        <dbReference type="PROSITE" id="PS50113"/>
    </source>
</evidence>
<evidence type="ECO:0000256" key="10">
    <source>
        <dbReference type="SAM" id="Phobius"/>
    </source>
</evidence>
<dbReference type="PANTHER" id="PTHR43304:SF1">
    <property type="entry name" value="PAC DOMAIN-CONTAINING PROTEIN"/>
    <property type="match status" value="1"/>
</dbReference>
<dbReference type="SMART" id="SM00086">
    <property type="entry name" value="PAC"/>
    <property type="match status" value="1"/>
</dbReference>
<feature type="domain" description="Histidine kinase" evidence="11">
    <location>
        <begin position="447"/>
        <end position="661"/>
    </location>
</feature>
<dbReference type="SMART" id="SM00388">
    <property type="entry name" value="HisKA"/>
    <property type="match status" value="1"/>
</dbReference>
<dbReference type="SMART" id="SM00387">
    <property type="entry name" value="HATPase_c"/>
    <property type="match status" value="1"/>
</dbReference>
<dbReference type="InterPro" id="IPR036890">
    <property type="entry name" value="HATPase_C_sf"/>
</dbReference>
<dbReference type="Pfam" id="PF03924">
    <property type="entry name" value="CHASE"/>
    <property type="match status" value="1"/>
</dbReference>
<dbReference type="SUPFAM" id="SSF55874">
    <property type="entry name" value="ATPase domain of HSP90 chaperone/DNA topoisomerase II/histidine kinase"/>
    <property type="match status" value="1"/>
</dbReference>
<evidence type="ECO:0000256" key="4">
    <source>
        <dbReference type="ARBA" id="ARBA00022553"/>
    </source>
</evidence>
<dbReference type="PROSITE" id="PS50112">
    <property type="entry name" value="PAS"/>
    <property type="match status" value="1"/>
</dbReference>
<dbReference type="Gene3D" id="3.30.565.10">
    <property type="entry name" value="Histidine kinase-like ATPase, C-terminal domain"/>
    <property type="match status" value="1"/>
</dbReference>
<protein>
    <recommendedName>
        <fullName evidence="3">histidine kinase</fullName>
        <ecNumber evidence="3">2.7.13.3</ecNumber>
    </recommendedName>
</protein>
<dbReference type="InterPro" id="IPR005467">
    <property type="entry name" value="His_kinase_dom"/>
</dbReference>
<feature type="domain" description="PAC" evidence="13">
    <location>
        <begin position="377"/>
        <end position="429"/>
    </location>
</feature>
<dbReference type="OrthoDB" id="905895at2"/>
<comment type="catalytic activity">
    <reaction evidence="1">
        <text>ATP + protein L-histidine = ADP + protein N-phospho-L-histidine.</text>
        <dbReference type="EC" id="2.7.13.3"/>
    </reaction>
</comment>
<dbReference type="PROSITE" id="PS50113">
    <property type="entry name" value="PAC"/>
    <property type="match status" value="1"/>
</dbReference>
<dbReference type="CDD" id="cd00082">
    <property type="entry name" value="HisKA"/>
    <property type="match status" value="1"/>
</dbReference>
<name>A0A418PQV0_9BACT</name>
<dbReference type="InterPro" id="IPR052162">
    <property type="entry name" value="Sensor_kinase/Photoreceptor"/>
</dbReference>
<keyword evidence="5" id="KW-0808">Transferase</keyword>
<dbReference type="InterPro" id="IPR000014">
    <property type="entry name" value="PAS"/>
</dbReference>
<comment type="caution">
    <text evidence="15">The sequence shown here is derived from an EMBL/GenBank/DDBJ whole genome shotgun (WGS) entry which is preliminary data.</text>
</comment>
<keyword evidence="9 10" id="KW-0472">Membrane</keyword>
<dbReference type="RefSeq" id="WP_119477886.1">
    <property type="nucleotide sequence ID" value="NZ_QXML01000005.1"/>
</dbReference>
<dbReference type="CDD" id="cd00130">
    <property type="entry name" value="PAS"/>
    <property type="match status" value="1"/>
</dbReference>
<dbReference type="Gene3D" id="1.10.287.130">
    <property type="match status" value="1"/>
</dbReference>
<feature type="transmembrane region" description="Helical" evidence="10">
    <location>
        <begin position="20"/>
        <end position="39"/>
    </location>
</feature>
<evidence type="ECO:0000313" key="16">
    <source>
        <dbReference type="Proteomes" id="UP000283522"/>
    </source>
</evidence>
<dbReference type="InterPro" id="IPR036097">
    <property type="entry name" value="HisK_dim/P_sf"/>
</dbReference>
<dbReference type="Gene3D" id="3.30.450.20">
    <property type="entry name" value="PAS domain"/>
    <property type="match status" value="1"/>
</dbReference>
<gene>
    <name evidence="15" type="ORF">D0X99_11020</name>
</gene>
<reference evidence="15 16" key="1">
    <citation type="submission" date="2018-09" db="EMBL/GenBank/DDBJ databases">
        <authorList>
            <person name="Wang X."/>
            <person name="Du Z."/>
        </authorList>
    </citation>
    <scope>NUCLEOTIDE SEQUENCE [LARGE SCALE GENOMIC DNA]</scope>
    <source>
        <strain evidence="15 16">N3</strain>
    </source>
</reference>
<dbReference type="PROSITE" id="PS50109">
    <property type="entry name" value="HIS_KIN"/>
    <property type="match status" value="1"/>
</dbReference>
<evidence type="ECO:0000256" key="3">
    <source>
        <dbReference type="ARBA" id="ARBA00012438"/>
    </source>
</evidence>
<dbReference type="InterPro" id="IPR003661">
    <property type="entry name" value="HisK_dim/P_dom"/>
</dbReference>
<organism evidence="15 16">
    <name type="scientific">Algoriphagus lacus</name>
    <dbReference type="NCBI Taxonomy" id="2056311"/>
    <lineage>
        <taxon>Bacteria</taxon>
        <taxon>Pseudomonadati</taxon>
        <taxon>Bacteroidota</taxon>
        <taxon>Cytophagia</taxon>
        <taxon>Cytophagales</taxon>
        <taxon>Cyclobacteriaceae</taxon>
        <taxon>Algoriphagus</taxon>
    </lineage>
</organism>
<dbReference type="SMART" id="SM01079">
    <property type="entry name" value="CHASE"/>
    <property type="match status" value="1"/>
</dbReference>
<sequence>MNTFKNWILSIISTSPKLSGWFVFLVSLSLTLFLSFVEYQLKLSNERERVNTKLFEVENQIVNILNNSVSAAKTLAYLSKNLNVVPEFETIGREILESNPSVDAIQLLDSGKIVAIYPLGRHQKAMGYDILKDTTLLREASESIRRREIYFAGPYTIMQGGQAIVGRLPIFNGDQFRGFAVVIVFMETLIKTAHMENSPDSPLYIQFSKTNPNSGQIEHFLPEIENPAEFSGYRSSRKIELGNWDLSVQLKNSTALSSSAWSILLRISVSVLFGFLAWYFARQPSILRKKVQEQSEEILLANERFELATKATADVIWDWNLLTNEVYRSEQFIQMLGYPSEESNGNNNFWTKIIHPEDLERVKSNIKEALDGDNQYWEQEFRVRKADSSYAYIIDKGYIVRDPQGKPIRMIGATQDISKRKYAELKLLEANQSLSNANEELKVFASLASHDMKEPLRMISSFMSLLQKKYGSTLDEKANQYISFAVEGSKRLTNLINDLLDYSKVGFDLKLIEPLNINEIIEEVIKLKSDLIRESKATILVDPLPVIKGLKTPMQILFQNLIGNALKYRKSDTAPIITITGKELKDSWEFSVEDNGIGIDPDYLEHIFGILKRLHPKEKYPGTGMGLATCRKIVTQHGGKIWAESTPEKGSKFLFTIKKYE</sequence>
<dbReference type="Gene3D" id="3.30.450.350">
    <property type="entry name" value="CHASE domain"/>
    <property type="match status" value="1"/>
</dbReference>
<dbReference type="Pfam" id="PF00512">
    <property type="entry name" value="HisKA"/>
    <property type="match status" value="1"/>
</dbReference>
<proteinExistence type="predicted"/>
<evidence type="ECO:0000256" key="2">
    <source>
        <dbReference type="ARBA" id="ARBA00004370"/>
    </source>
</evidence>
<evidence type="ECO:0000256" key="7">
    <source>
        <dbReference type="ARBA" id="ARBA00022777"/>
    </source>
</evidence>
<evidence type="ECO:0000256" key="9">
    <source>
        <dbReference type="ARBA" id="ARBA00023136"/>
    </source>
</evidence>
<dbReference type="InterPro" id="IPR003594">
    <property type="entry name" value="HATPase_dom"/>
</dbReference>
<dbReference type="AlphaFoldDB" id="A0A418PQV0"/>
<dbReference type="PROSITE" id="PS50839">
    <property type="entry name" value="CHASE"/>
    <property type="match status" value="1"/>
</dbReference>
<dbReference type="EC" id="2.7.13.3" evidence="3"/>
<dbReference type="SMART" id="SM00091">
    <property type="entry name" value="PAS"/>
    <property type="match status" value="1"/>
</dbReference>
<dbReference type="InterPro" id="IPR001610">
    <property type="entry name" value="PAC"/>
</dbReference>
<dbReference type="SUPFAM" id="SSF55785">
    <property type="entry name" value="PYP-like sensor domain (PAS domain)"/>
    <property type="match status" value="1"/>
</dbReference>
<comment type="subcellular location">
    <subcellularLocation>
        <location evidence="2">Membrane</location>
    </subcellularLocation>
</comment>
<dbReference type="NCBIfam" id="TIGR00229">
    <property type="entry name" value="sensory_box"/>
    <property type="match status" value="1"/>
</dbReference>
<dbReference type="SUPFAM" id="SSF47384">
    <property type="entry name" value="Homodimeric domain of signal transducing histidine kinase"/>
    <property type="match status" value="1"/>
</dbReference>
<evidence type="ECO:0000256" key="5">
    <source>
        <dbReference type="ARBA" id="ARBA00022679"/>
    </source>
</evidence>
<dbReference type="InterPro" id="IPR042240">
    <property type="entry name" value="CHASE_sf"/>
</dbReference>
<keyword evidence="7" id="KW-0418">Kinase</keyword>
<dbReference type="PANTHER" id="PTHR43304">
    <property type="entry name" value="PHYTOCHROME-LIKE PROTEIN CPH1"/>
    <property type="match status" value="1"/>
</dbReference>
<dbReference type="InterPro" id="IPR006189">
    <property type="entry name" value="CHASE_dom"/>
</dbReference>
<keyword evidence="4" id="KW-0597">Phosphoprotein</keyword>